<feature type="signal peptide" evidence="5">
    <location>
        <begin position="1"/>
        <end position="22"/>
    </location>
</feature>
<name>A0ABY0HWE8_CITAM</name>
<protein>
    <submittedName>
        <fullName evidence="7">Fimbrial protein</fullName>
    </submittedName>
</protein>
<dbReference type="Gene3D" id="2.60.40.1090">
    <property type="entry name" value="Fimbrial-type adhesion domain"/>
    <property type="match status" value="1"/>
</dbReference>
<comment type="similarity">
    <text evidence="2">Belongs to the fimbrial protein family.</text>
</comment>
<dbReference type="EMBL" id="RCYA01000003">
    <property type="protein sequence ID" value="RYT44558.1"/>
    <property type="molecule type" value="Genomic_DNA"/>
</dbReference>
<dbReference type="SUPFAM" id="SSF49401">
    <property type="entry name" value="Bacterial adhesins"/>
    <property type="match status" value="1"/>
</dbReference>
<evidence type="ECO:0000313" key="7">
    <source>
        <dbReference type="EMBL" id="RYT44558.1"/>
    </source>
</evidence>
<evidence type="ECO:0000313" key="8">
    <source>
        <dbReference type="Proteomes" id="UP000292985"/>
    </source>
</evidence>
<comment type="caution">
    <text evidence="7">The sequence shown here is derived from an EMBL/GenBank/DDBJ whole genome shotgun (WGS) entry which is preliminary data.</text>
</comment>
<feature type="chain" id="PRO_5046799200" evidence="5">
    <location>
        <begin position="23"/>
        <end position="177"/>
    </location>
</feature>
<dbReference type="PANTHER" id="PTHR33420:SF12">
    <property type="entry name" value="FIMBRIN-LIKE PROTEIN FIMI-RELATED"/>
    <property type="match status" value="1"/>
</dbReference>
<keyword evidence="8" id="KW-1185">Reference proteome</keyword>
<dbReference type="PANTHER" id="PTHR33420">
    <property type="entry name" value="FIMBRIAL SUBUNIT ELFA-RELATED"/>
    <property type="match status" value="1"/>
</dbReference>
<evidence type="ECO:0000256" key="5">
    <source>
        <dbReference type="SAM" id="SignalP"/>
    </source>
</evidence>
<evidence type="ECO:0000259" key="6">
    <source>
        <dbReference type="Pfam" id="PF00419"/>
    </source>
</evidence>
<dbReference type="InterPro" id="IPR050263">
    <property type="entry name" value="Bact_Fimbrial_Adh_Pro"/>
</dbReference>
<dbReference type="Proteomes" id="UP000292985">
    <property type="component" value="Unassembled WGS sequence"/>
</dbReference>
<evidence type="ECO:0000256" key="3">
    <source>
        <dbReference type="ARBA" id="ARBA00022729"/>
    </source>
</evidence>
<dbReference type="InterPro" id="IPR036937">
    <property type="entry name" value="Adhesion_dom_fimbrial_sf"/>
</dbReference>
<keyword evidence="4" id="KW-0281">Fimbrium</keyword>
<dbReference type="InterPro" id="IPR000259">
    <property type="entry name" value="Adhesion_dom_fimbrial"/>
</dbReference>
<evidence type="ECO:0000256" key="4">
    <source>
        <dbReference type="ARBA" id="ARBA00023263"/>
    </source>
</evidence>
<dbReference type="Pfam" id="PF00419">
    <property type="entry name" value="Fimbrial"/>
    <property type="match status" value="1"/>
</dbReference>
<dbReference type="InterPro" id="IPR008966">
    <property type="entry name" value="Adhesion_dom_sf"/>
</dbReference>
<organism evidence="7 8">
    <name type="scientific">Citrobacter amalonaticus</name>
    <dbReference type="NCBI Taxonomy" id="35703"/>
    <lineage>
        <taxon>Bacteria</taxon>
        <taxon>Pseudomonadati</taxon>
        <taxon>Pseudomonadota</taxon>
        <taxon>Gammaproteobacteria</taxon>
        <taxon>Enterobacterales</taxon>
        <taxon>Enterobacteriaceae</taxon>
        <taxon>Citrobacter</taxon>
    </lineage>
</organism>
<dbReference type="RefSeq" id="WP_044254511.1">
    <property type="nucleotide sequence ID" value="NZ_CP064180.1"/>
</dbReference>
<comment type="subcellular location">
    <subcellularLocation>
        <location evidence="1">Fimbrium</location>
    </subcellularLocation>
</comment>
<proteinExistence type="inferred from homology"/>
<keyword evidence="3 5" id="KW-0732">Signal</keyword>
<evidence type="ECO:0000256" key="2">
    <source>
        <dbReference type="ARBA" id="ARBA00006671"/>
    </source>
</evidence>
<sequence>MKKLILGSAIVAVLGVASSAMAAPNTGTVNFTGAVSTATCDLSLKDDAGGDISNVNLGVLPNTSTTNGTSVQFKLVPQDPACLTKTSANVAWSSSTLGSAGISNATTGGTNAYLLVAAANAAQTGTNAVIKQGQTSFDYTAQGGIKSFDYNAALAKPTGTLTAGPFNASASYVVTYK</sequence>
<evidence type="ECO:0000256" key="1">
    <source>
        <dbReference type="ARBA" id="ARBA00004561"/>
    </source>
</evidence>
<reference evidence="7 8" key="1">
    <citation type="journal article" date="2019" name="Science, e1252229">
        <title>Invertible promoters mediate bacterial phase variation, antibiotic resistance, and host adaptation in the gut.</title>
        <authorList>
            <person name="Jiang X."/>
            <person name="Hall A.B."/>
            <person name="Arthur T.D."/>
            <person name="Plichta D.R."/>
            <person name="Covington C.T."/>
            <person name="Poyet M."/>
            <person name="Crothers J."/>
            <person name="Moses P.L."/>
            <person name="Tolonen A.C."/>
            <person name="Vlamakis H."/>
            <person name="Alm E.J."/>
            <person name="Xavier R.J."/>
        </authorList>
    </citation>
    <scope>NUCLEOTIDE SEQUENCE [LARGE SCALE GENOMIC DNA]</scope>
    <source>
        <strain evidence="8">ca_0067</strain>
    </source>
</reference>
<feature type="domain" description="Fimbrial-type adhesion" evidence="6">
    <location>
        <begin position="30"/>
        <end position="177"/>
    </location>
</feature>
<accession>A0ABY0HWE8</accession>
<gene>
    <name evidence="7" type="ORF">EAJ18_09575</name>
</gene>